<accession>A0A8J3NR41</accession>
<evidence type="ECO:0000313" key="2">
    <source>
        <dbReference type="Proteomes" id="UP000619293"/>
    </source>
</evidence>
<reference evidence="1 2" key="1">
    <citation type="submission" date="2021-01" db="EMBL/GenBank/DDBJ databases">
        <title>Whole genome shotgun sequence of Catellatospora chokoriensis NBRC 107358.</title>
        <authorList>
            <person name="Komaki H."/>
            <person name="Tamura T."/>
        </authorList>
    </citation>
    <scope>NUCLEOTIDE SEQUENCE [LARGE SCALE GENOMIC DNA]</scope>
    <source>
        <strain evidence="1 2">NBRC 107358</strain>
    </source>
</reference>
<evidence type="ECO:0000313" key="1">
    <source>
        <dbReference type="EMBL" id="GIF87725.1"/>
    </source>
</evidence>
<proteinExistence type="predicted"/>
<sequence length="255" mass="26498">MRYLPGPLGLYRLATQTRTVDARFDPSAKKATKAVKADLALRTGFAKTAKTGAATRDIGTLSTALIYSDGAKWVDVGRTAVFNGASSAAFTYINGSSSELGAGISATGGSGTWSVAGTTAKSSTSTQSYSPMTSGQTIFQTQFEYGVYLTVGPGYSYYEYRPVSYWGGSRKFATVLSVGSYCAFMENGDSLEKDSTSASTFTAGVAVSGTLGFNLSAKTGYTNSTKLKFTMLKNGYVCGNAGAPGGTPGLLTSRT</sequence>
<dbReference type="Proteomes" id="UP000619293">
    <property type="component" value="Unassembled WGS sequence"/>
</dbReference>
<dbReference type="EMBL" id="BONG01000005">
    <property type="protein sequence ID" value="GIF87725.1"/>
    <property type="molecule type" value="Genomic_DNA"/>
</dbReference>
<name>A0A8J3NR41_9ACTN</name>
<dbReference type="RefSeq" id="WP_191839469.1">
    <property type="nucleotide sequence ID" value="NZ_BAAALB010000007.1"/>
</dbReference>
<gene>
    <name evidence="1" type="ORF">Cch02nite_11690</name>
</gene>
<protein>
    <submittedName>
        <fullName evidence="1">Uncharacterized protein</fullName>
    </submittedName>
</protein>
<comment type="caution">
    <text evidence="1">The sequence shown here is derived from an EMBL/GenBank/DDBJ whole genome shotgun (WGS) entry which is preliminary data.</text>
</comment>
<dbReference type="AlphaFoldDB" id="A0A8J3NR41"/>
<organism evidence="1 2">
    <name type="scientific">Catellatospora chokoriensis</name>
    <dbReference type="NCBI Taxonomy" id="310353"/>
    <lineage>
        <taxon>Bacteria</taxon>
        <taxon>Bacillati</taxon>
        <taxon>Actinomycetota</taxon>
        <taxon>Actinomycetes</taxon>
        <taxon>Micromonosporales</taxon>
        <taxon>Micromonosporaceae</taxon>
        <taxon>Catellatospora</taxon>
    </lineage>
</organism>
<keyword evidence="2" id="KW-1185">Reference proteome</keyword>